<dbReference type="Pfam" id="PF13176">
    <property type="entry name" value="TPR_7"/>
    <property type="match status" value="1"/>
</dbReference>
<dbReference type="Gene3D" id="1.25.40.10">
    <property type="entry name" value="Tetratricopeptide repeat domain"/>
    <property type="match status" value="3"/>
</dbReference>
<comment type="similarity">
    <text evidence="2">Belongs to the glycosyltransferase 41 family. O-GlcNAc transferase subfamily.</text>
</comment>
<evidence type="ECO:0000313" key="12">
    <source>
        <dbReference type="Proteomes" id="UP001304895"/>
    </source>
</evidence>
<dbReference type="FunFam" id="3.40.50.11380:FF:000004">
    <property type="entry name" value="UDP-N-acetylglucosaminyltransferase (AFU_orthologue AFUA_1G03380)"/>
    <property type="match status" value="1"/>
</dbReference>
<evidence type="ECO:0000259" key="10">
    <source>
        <dbReference type="Pfam" id="PF13844"/>
    </source>
</evidence>
<dbReference type="InterPro" id="IPR011990">
    <property type="entry name" value="TPR-like_helical_dom_sf"/>
</dbReference>
<feature type="compositionally biased region" description="Low complexity" evidence="9">
    <location>
        <begin position="596"/>
        <end position="608"/>
    </location>
</feature>
<accession>A0AAN6UU92</accession>
<evidence type="ECO:0000256" key="7">
    <source>
        <dbReference type="ARBA" id="ARBA00022803"/>
    </source>
</evidence>
<dbReference type="EMBL" id="MU853402">
    <property type="protein sequence ID" value="KAK4137956.1"/>
    <property type="molecule type" value="Genomic_DNA"/>
</dbReference>
<keyword evidence="7 8" id="KW-0802">TPR repeat</keyword>
<evidence type="ECO:0000256" key="1">
    <source>
        <dbReference type="ARBA" id="ARBA00004922"/>
    </source>
</evidence>
<dbReference type="Proteomes" id="UP001304895">
    <property type="component" value="Unassembled WGS sequence"/>
</dbReference>
<keyword evidence="5" id="KW-0808">Transferase</keyword>
<name>A0AAN6UU92_9PEZI</name>
<feature type="repeat" description="TPR" evidence="8">
    <location>
        <begin position="917"/>
        <end position="950"/>
    </location>
</feature>
<dbReference type="GO" id="GO:0097363">
    <property type="term" value="F:protein O-acetylglucosaminyltransferase activity"/>
    <property type="evidence" value="ECO:0007669"/>
    <property type="project" value="UniProtKB-EC"/>
</dbReference>
<dbReference type="InterPro" id="IPR019734">
    <property type="entry name" value="TPR_rpt"/>
</dbReference>
<feature type="compositionally biased region" description="Basic and acidic residues" evidence="9">
    <location>
        <begin position="1546"/>
        <end position="1556"/>
    </location>
</feature>
<dbReference type="SUPFAM" id="SSF48452">
    <property type="entry name" value="TPR-like"/>
    <property type="match status" value="1"/>
</dbReference>
<dbReference type="PANTHER" id="PTHR44998">
    <property type="match status" value="1"/>
</dbReference>
<dbReference type="InterPro" id="IPR029489">
    <property type="entry name" value="OGT/SEC/SPY_C"/>
</dbReference>
<dbReference type="FunFam" id="1.25.40.10:FF:000552">
    <property type="entry name" value="UDP-N-acetylglucosaminyltransferase (AFU_orthologue AFUA_1G03380)"/>
    <property type="match status" value="1"/>
</dbReference>
<dbReference type="PANTHER" id="PTHR44998:SF1">
    <property type="entry name" value="UDP-N-ACETYLGLUCOSAMINE--PEPTIDE N-ACETYLGLUCOSAMINYLTRANSFERASE 110 KDA SUBUNIT"/>
    <property type="match status" value="1"/>
</dbReference>
<organism evidence="11 12">
    <name type="scientific">Trichocladium antarcticum</name>
    <dbReference type="NCBI Taxonomy" id="1450529"/>
    <lineage>
        <taxon>Eukaryota</taxon>
        <taxon>Fungi</taxon>
        <taxon>Dikarya</taxon>
        <taxon>Ascomycota</taxon>
        <taxon>Pezizomycotina</taxon>
        <taxon>Sordariomycetes</taxon>
        <taxon>Sordariomycetidae</taxon>
        <taxon>Sordariales</taxon>
        <taxon>Chaetomiaceae</taxon>
        <taxon>Trichocladium</taxon>
    </lineage>
</organism>
<feature type="domain" description="O-GlcNAc transferase C-terminal" evidence="10">
    <location>
        <begin position="1372"/>
        <end position="1540"/>
    </location>
</feature>
<evidence type="ECO:0000256" key="6">
    <source>
        <dbReference type="ARBA" id="ARBA00022737"/>
    </source>
</evidence>
<keyword evidence="6" id="KW-0677">Repeat</keyword>
<keyword evidence="4" id="KW-0328">Glycosyltransferase</keyword>
<evidence type="ECO:0000256" key="4">
    <source>
        <dbReference type="ARBA" id="ARBA00022676"/>
    </source>
</evidence>
<dbReference type="EC" id="2.4.1.255" evidence="3"/>
<dbReference type="Pfam" id="PF13181">
    <property type="entry name" value="TPR_8"/>
    <property type="match status" value="1"/>
</dbReference>
<reference evidence="11" key="1">
    <citation type="journal article" date="2023" name="Mol. Phylogenet. Evol.">
        <title>Genome-scale phylogeny and comparative genomics of the fungal order Sordariales.</title>
        <authorList>
            <person name="Hensen N."/>
            <person name="Bonometti L."/>
            <person name="Westerberg I."/>
            <person name="Brannstrom I.O."/>
            <person name="Guillou S."/>
            <person name="Cros-Aarteil S."/>
            <person name="Calhoun S."/>
            <person name="Haridas S."/>
            <person name="Kuo A."/>
            <person name="Mondo S."/>
            <person name="Pangilinan J."/>
            <person name="Riley R."/>
            <person name="LaButti K."/>
            <person name="Andreopoulos B."/>
            <person name="Lipzen A."/>
            <person name="Chen C."/>
            <person name="Yan M."/>
            <person name="Daum C."/>
            <person name="Ng V."/>
            <person name="Clum A."/>
            <person name="Steindorff A."/>
            <person name="Ohm R.A."/>
            <person name="Martin F."/>
            <person name="Silar P."/>
            <person name="Natvig D.O."/>
            <person name="Lalanne C."/>
            <person name="Gautier V."/>
            <person name="Ament-Velasquez S.L."/>
            <person name="Kruys A."/>
            <person name="Hutchinson M.I."/>
            <person name="Powell A.J."/>
            <person name="Barry K."/>
            <person name="Miller A.N."/>
            <person name="Grigoriev I.V."/>
            <person name="Debuchy R."/>
            <person name="Gladieux P."/>
            <person name="Hiltunen Thoren M."/>
            <person name="Johannesson H."/>
        </authorList>
    </citation>
    <scope>NUCLEOTIDE SEQUENCE</scope>
    <source>
        <strain evidence="11">CBS 123565</strain>
    </source>
</reference>
<proteinExistence type="inferred from homology"/>
<dbReference type="GO" id="GO:0006493">
    <property type="term" value="P:protein O-linked glycosylation"/>
    <property type="evidence" value="ECO:0007669"/>
    <property type="project" value="TreeGrafter"/>
</dbReference>
<dbReference type="PROSITE" id="PS50005">
    <property type="entry name" value="TPR"/>
    <property type="match status" value="2"/>
</dbReference>
<evidence type="ECO:0000256" key="2">
    <source>
        <dbReference type="ARBA" id="ARBA00005386"/>
    </source>
</evidence>
<keyword evidence="12" id="KW-1185">Reference proteome</keyword>
<evidence type="ECO:0000313" key="11">
    <source>
        <dbReference type="EMBL" id="KAK4137956.1"/>
    </source>
</evidence>
<dbReference type="SMART" id="SM00028">
    <property type="entry name" value="TPR"/>
    <property type="match status" value="5"/>
</dbReference>
<dbReference type="Gene3D" id="3.40.50.11380">
    <property type="match status" value="1"/>
</dbReference>
<feature type="region of interest" description="Disordered" evidence="9">
    <location>
        <begin position="1543"/>
        <end position="1563"/>
    </location>
</feature>
<dbReference type="Pfam" id="PF13844">
    <property type="entry name" value="Glyco_transf_41"/>
    <property type="match status" value="2"/>
</dbReference>
<sequence length="1623" mass="177615">MEPLVQMHQMVQPRLDPAGHYYQGDLRLDYTAHSRRHNLSHRSPSIHGADSTPRMLAIRSAQHVPALHRITTSFTRMLAHDQAEHSLRRKTPNGTIDNGYDGSLTHMASGPPPLKHMIVSVPSKMFPTPTAGVQRASAPPIGGLVQQPQVGAWPYPATTSATNFNYGLDALNGAPGTPQGWGVASANGGMLDLGADGTSFLQPHGPQQHNYHPQSGLQPLLGPGYHQPLARTAYGVDGYQQQPYRTSIPLANGYTPQNSVESVFMPAQATINHGFANVPGLGQAHNFGLPLPSHPLDDGFARYSQNHLAGPVPHFGWNTPITTAAPGYLVNPPTTGEGASPTRFRERTLQNAHKTYNDLLLYLTSAKKANHGRRGSSARVMSKMVVYPKPSSTGGRARTFPDPLESMAGYAQQMGQKETANRAVARTQSLGDNGVVFLGGHGQHTAQYASGHHVRPYHQVGSPVLNARASLNMLSTLCEQSGWKWIEGMLLGGCLHYGLEHYDQALEWFKRIVNLDASHVEAISNIAATLYCLNRQEEAEQHWVQAIKLRPSYLEAVEHLVSLLCSLHRNGEAVNTIAFIQRALQMPGLDTPLVQESASEADTASTTTIPEPSPDPRVPDFLLEPDRTDSPEQRFASTAEDGKAPGFGSSGYAIPGSENGRMVLLIHAKGNMLYSLKDIDRASDAFEEVVRISAGRHVQGVKSLIRKIQSVLAPRDPASGRRRASAHNNLSAPLLLPPAKAKATAQFVFTSTGGQLPGLRYMCEGAHKKSVVATTSNSLLSLAKIFQDAMSNGGPRSGLARQPAGVGDILSLYYLSLSLQESPSTANNVGILLAGIQQSAPARDLSAADLGIAAAVPGIVPGSGLSLALAYYQYGLTLDPRHVHLHTNLGSLLKDIGQLDMAISMYEQAVACDGSFDIALTNLANAVKDRGRVGDAIKYYQRAVAANPDFAEAVCGLSTALNSVCDWRGRGGVLLAGGKYDRWHVDEKGMLRDVKTHGQGGGLMKRVVGIVGRQLKESSSWGFGVLQQQSISQLVAQLRDAGAGITDASLDLEAKLRTWAGRPGEGYRIMRLIERSTSAAMRCWYRDKHIRGIPSPAGYRRPKPPASLSMPSAPTVLPFHTFTAPLPAKDVRMISQRNALRISFSALRAPWIPAAVYEPPDPPSPHLNVGYVSSDFNNHPLAHLMQSVFGMHNPKRVKAFCYATTASDRSIHRQQIEREAPVFRDVSAWSPDKLVQQIVKDKIHILVNLNGYTRGARNEIFAARPAPIQMSFMGFAGTLGAEWCDYLLADATAIPPSTLRPHRSNLNLEDVFRDEADADAEDWVYSENIIFCRDTFFCCDHAQSADGHDERDMTWEEEQQRRWKMRKELFPSLRDDAVILGNFNQLYKIDPTTFRSWLRILAACPKAHLWLLRFPELGEAHLRRTAREWAGDAVASRLLFTDVAPKQQHIARARVCDLFLDTPECNAHTTAADVLWSCTPLLTLPRYDYKMCSRMAASILRGALPRTAQGDRAVAELVVADEEGYERSAVGLANGMAYRPRVARPRRQDGAREGAREGGAPPEPVGCVYGEGVGRLAELRRLLWESKWSCALFDTRRWVRDLEEAYEVAWGRWVRGEGGDIHL</sequence>
<evidence type="ECO:0000256" key="5">
    <source>
        <dbReference type="ARBA" id="ARBA00022679"/>
    </source>
</evidence>
<feature type="domain" description="O-GlcNAc transferase C-terminal" evidence="10">
    <location>
        <begin position="1113"/>
        <end position="1345"/>
    </location>
</feature>
<feature type="repeat" description="TPR" evidence="8">
    <location>
        <begin position="486"/>
        <end position="519"/>
    </location>
</feature>
<evidence type="ECO:0000256" key="9">
    <source>
        <dbReference type="SAM" id="MobiDB-lite"/>
    </source>
</evidence>
<evidence type="ECO:0000256" key="3">
    <source>
        <dbReference type="ARBA" id="ARBA00011970"/>
    </source>
</evidence>
<evidence type="ECO:0000256" key="8">
    <source>
        <dbReference type="PROSITE-ProRule" id="PRU00339"/>
    </source>
</evidence>
<reference evidence="11" key="2">
    <citation type="submission" date="2023-05" db="EMBL/GenBank/DDBJ databases">
        <authorList>
            <consortium name="Lawrence Berkeley National Laboratory"/>
            <person name="Steindorff A."/>
            <person name="Hensen N."/>
            <person name="Bonometti L."/>
            <person name="Westerberg I."/>
            <person name="Brannstrom I.O."/>
            <person name="Guillou S."/>
            <person name="Cros-Aarteil S."/>
            <person name="Calhoun S."/>
            <person name="Haridas S."/>
            <person name="Kuo A."/>
            <person name="Mondo S."/>
            <person name="Pangilinan J."/>
            <person name="Riley R."/>
            <person name="Labutti K."/>
            <person name="Andreopoulos B."/>
            <person name="Lipzen A."/>
            <person name="Chen C."/>
            <person name="Yanf M."/>
            <person name="Daum C."/>
            <person name="Ng V."/>
            <person name="Clum A."/>
            <person name="Ohm R."/>
            <person name="Martin F."/>
            <person name="Silar P."/>
            <person name="Natvig D."/>
            <person name="Lalanne C."/>
            <person name="Gautier V."/>
            <person name="Ament-Velasquez S.L."/>
            <person name="Kruys A."/>
            <person name="Hutchinson M.I."/>
            <person name="Powell A.J."/>
            <person name="Barry K."/>
            <person name="Miller A.N."/>
            <person name="Grigoriev I.V."/>
            <person name="Debuchy R."/>
            <person name="Gladieux P."/>
            <person name="Thoren M.H."/>
            <person name="Johannesson H."/>
        </authorList>
    </citation>
    <scope>NUCLEOTIDE SEQUENCE</scope>
    <source>
        <strain evidence="11">CBS 123565</strain>
    </source>
</reference>
<dbReference type="Gene3D" id="3.40.50.2000">
    <property type="entry name" value="Glycogen Phosphorylase B"/>
    <property type="match status" value="1"/>
</dbReference>
<gene>
    <name evidence="11" type="ORF">BT67DRAFT_447642</name>
</gene>
<protein>
    <recommendedName>
        <fullName evidence="3">protein O-GlcNAc transferase</fullName>
        <ecNumber evidence="3">2.4.1.255</ecNumber>
    </recommendedName>
</protein>
<feature type="region of interest" description="Disordered" evidence="9">
    <location>
        <begin position="595"/>
        <end position="652"/>
    </location>
</feature>
<comment type="caution">
    <text evidence="11">The sequence shown here is derived from an EMBL/GenBank/DDBJ whole genome shotgun (WGS) entry which is preliminary data.</text>
</comment>
<dbReference type="Pfam" id="PF13374">
    <property type="entry name" value="TPR_10"/>
    <property type="match status" value="1"/>
</dbReference>
<comment type="pathway">
    <text evidence="1">Protein modification; protein glycosylation.</text>
</comment>